<keyword evidence="2" id="KW-1185">Reference proteome</keyword>
<dbReference type="RefSeq" id="WP_243575542.1">
    <property type="nucleotide sequence ID" value="NZ_CP094529.1"/>
</dbReference>
<name>A0ABY4BKB1_9FLAO</name>
<accession>A0ABY4BKB1</accession>
<proteinExistence type="predicted"/>
<evidence type="ECO:0000313" key="1">
    <source>
        <dbReference type="EMBL" id="UOE37030.1"/>
    </source>
</evidence>
<protein>
    <submittedName>
        <fullName evidence="1">Type II toxin-antitoxin system RelE/ParE family toxin</fullName>
    </submittedName>
</protein>
<dbReference type="EMBL" id="CP094529">
    <property type="protein sequence ID" value="UOE37030.1"/>
    <property type="molecule type" value="Genomic_DNA"/>
</dbReference>
<evidence type="ECO:0000313" key="2">
    <source>
        <dbReference type="Proteomes" id="UP000831068"/>
    </source>
</evidence>
<dbReference type="Proteomes" id="UP000831068">
    <property type="component" value="Chromosome"/>
</dbReference>
<dbReference type="InterPro" id="IPR035093">
    <property type="entry name" value="RelE/ParE_toxin_dom_sf"/>
</dbReference>
<organism evidence="1 2">
    <name type="scientific">Chryseobacterium oryzae</name>
    <dbReference type="NCBI Taxonomy" id="2929799"/>
    <lineage>
        <taxon>Bacteria</taxon>
        <taxon>Pseudomonadati</taxon>
        <taxon>Bacteroidota</taxon>
        <taxon>Flavobacteriia</taxon>
        <taxon>Flavobacteriales</taxon>
        <taxon>Weeksellaceae</taxon>
        <taxon>Chryseobacterium group</taxon>
        <taxon>Chryseobacterium</taxon>
    </lineage>
</organism>
<reference evidence="1 2" key="1">
    <citation type="submission" date="2022-03" db="EMBL/GenBank/DDBJ databases">
        <title>Chryseobacterium sp. isolated from the Andong Sikhe.</title>
        <authorList>
            <person name="Won M."/>
            <person name="Kim S.-J."/>
            <person name="Kwon S.-W."/>
        </authorList>
    </citation>
    <scope>NUCLEOTIDE SEQUENCE [LARGE SCALE GENOMIC DNA]</scope>
    <source>
        <strain evidence="1 2">ADR-1</strain>
    </source>
</reference>
<sequence length="99" mass="11869">MENSYEILWTDLSLEELDETVKYLEREFSQNEIDNLGDEIERITLIISHNPTIFPLSDKLKTRKVVILKFNTLYYRVINEKIEIISFFSNRQSPKTRKI</sequence>
<dbReference type="Gene3D" id="3.30.2310.20">
    <property type="entry name" value="RelE-like"/>
    <property type="match status" value="1"/>
</dbReference>
<gene>
    <name evidence="1" type="ORF">MTP08_08090</name>
</gene>